<protein>
    <submittedName>
        <fullName evidence="2">Uncharacterized protein</fullName>
    </submittedName>
</protein>
<dbReference type="Proteomes" id="UP000704712">
    <property type="component" value="Unassembled WGS sequence"/>
</dbReference>
<feature type="region of interest" description="Disordered" evidence="1">
    <location>
        <begin position="51"/>
        <end position="75"/>
    </location>
</feature>
<accession>A0A8S9TZ74</accession>
<organism evidence="2 3">
    <name type="scientific">Phytophthora infestans</name>
    <name type="common">Potato late blight agent</name>
    <name type="synonym">Botrytis infestans</name>
    <dbReference type="NCBI Taxonomy" id="4787"/>
    <lineage>
        <taxon>Eukaryota</taxon>
        <taxon>Sar</taxon>
        <taxon>Stramenopiles</taxon>
        <taxon>Oomycota</taxon>
        <taxon>Peronosporomycetes</taxon>
        <taxon>Peronosporales</taxon>
        <taxon>Peronosporaceae</taxon>
        <taxon>Phytophthora</taxon>
    </lineage>
</organism>
<feature type="compositionally biased region" description="Basic and acidic residues" evidence="1">
    <location>
        <begin position="51"/>
        <end position="67"/>
    </location>
</feature>
<reference evidence="2" key="1">
    <citation type="submission" date="2020-03" db="EMBL/GenBank/DDBJ databases">
        <title>Hybrid Assembly of Korean Phytophthora infestans isolates.</title>
        <authorList>
            <person name="Prokchorchik M."/>
            <person name="Lee Y."/>
            <person name="Seo J."/>
            <person name="Cho J.-H."/>
            <person name="Park Y.-E."/>
            <person name="Jang D.-C."/>
            <person name="Im J.-S."/>
            <person name="Choi J.-G."/>
            <person name="Park H.-J."/>
            <person name="Lee G.-B."/>
            <person name="Lee Y.-G."/>
            <person name="Hong S.-Y."/>
            <person name="Cho K."/>
            <person name="Sohn K.H."/>
        </authorList>
    </citation>
    <scope>NUCLEOTIDE SEQUENCE</scope>
    <source>
        <strain evidence="2">KR_2_A2</strain>
    </source>
</reference>
<evidence type="ECO:0000313" key="3">
    <source>
        <dbReference type="Proteomes" id="UP000704712"/>
    </source>
</evidence>
<name>A0A8S9TZ74_PHYIN</name>
<proteinExistence type="predicted"/>
<dbReference type="EMBL" id="JAACNO010002552">
    <property type="protein sequence ID" value="KAF4132327.1"/>
    <property type="molecule type" value="Genomic_DNA"/>
</dbReference>
<sequence>MDAGEELQPDEIIVDSEDLQVMRDSVDKMHQQLSRGLRDIQEIRDLVKQAAAQREREQREMDTHKIITEANSTSR</sequence>
<evidence type="ECO:0000256" key="1">
    <source>
        <dbReference type="SAM" id="MobiDB-lite"/>
    </source>
</evidence>
<gene>
    <name evidence="2" type="ORF">GN958_ATG18444</name>
</gene>
<dbReference type="AlphaFoldDB" id="A0A8S9TZ74"/>
<comment type="caution">
    <text evidence="2">The sequence shown here is derived from an EMBL/GenBank/DDBJ whole genome shotgun (WGS) entry which is preliminary data.</text>
</comment>
<evidence type="ECO:0000313" key="2">
    <source>
        <dbReference type="EMBL" id="KAF4132327.1"/>
    </source>
</evidence>